<protein>
    <submittedName>
        <fullName evidence="2">Uncharacterized protein</fullName>
    </submittedName>
</protein>
<keyword evidence="1" id="KW-1133">Transmembrane helix</keyword>
<evidence type="ECO:0000313" key="3">
    <source>
        <dbReference type="Proteomes" id="UP000218785"/>
    </source>
</evidence>
<sequence length="89" mass="10483">MYEPQDTKKGKFYNQNLPRTILAIIFAVILVSCGYSTSVLLLCHLDVNSIFNKIYPTSIPNIDNQLQCENSERIWRYQKCWDEQHNPLF</sequence>
<keyword evidence="1" id="KW-0812">Transmembrane</keyword>
<accession>A0A1Z4MXF9</accession>
<gene>
    <name evidence="2" type="ORF">NIES37_21250</name>
</gene>
<organism evidence="2 3">
    <name type="scientific">Tolypothrix tenuis PCC 7101</name>
    <dbReference type="NCBI Taxonomy" id="231146"/>
    <lineage>
        <taxon>Bacteria</taxon>
        <taxon>Bacillati</taxon>
        <taxon>Cyanobacteriota</taxon>
        <taxon>Cyanophyceae</taxon>
        <taxon>Nostocales</taxon>
        <taxon>Tolypothrichaceae</taxon>
        <taxon>Tolypothrix</taxon>
    </lineage>
</organism>
<dbReference type="Proteomes" id="UP000218785">
    <property type="component" value="Chromosome"/>
</dbReference>
<keyword evidence="1" id="KW-0472">Membrane</keyword>
<dbReference type="AlphaFoldDB" id="A0A1Z4MXF9"/>
<evidence type="ECO:0000313" key="2">
    <source>
        <dbReference type="EMBL" id="BAY98177.1"/>
    </source>
</evidence>
<proteinExistence type="predicted"/>
<dbReference type="KEGG" id="ttq:NIES37_21250"/>
<name>A0A1Z4MXF9_9CYAN</name>
<dbReference type="EMBL" id="AP018248">
    <property type="protein sequence ID" value="BAY98177.1"/>
    <property type="molecule type" value="Genomic_DNA"/>
</dbReference>
<keyword evidence="3" id="KW-1185">Reference proteome</keyword>
<feature type="transmembrane region" description="Helical" evidence="1">
    <location>
        <begin position="20"/>
        <end position="43"/>
    </location>
</feature>
<evidence type="ECO:0000256" key="1">
    <source>
        <dbReference type="SAM" id="Phobius"/>
    </source>
</evidence>
<reference evidence="2 3" key="1">
    <citation type="submission" date="2017-06" db="EMBL/GenBank/DDBJ databases">
        <title>Genome sequencing of cyanobaciteial culture collection at National Institute for Environmental Studies (NIES).</title>
        <authorList>
            <person name="Hirose Y."/>
            <person name="Shimura Y."/>
            <person name="Fujisawa T."/>
            <person name="Nakamura Y."/>
            <person name="Kawachi M."/>
        </authorList>
    </citation>
    <scope>NUCLEOTIDE SEQUENCE [LARGE SCALE GENOMIC DNA]</scope>
    <source>
        <strain evidence="2 3">NIES-37</strain>
    </source>
</reference>